<gene>
    <name evidence="11" type="ORF">H8923_02080</name>
</gene>
<comment type="catalytic activity">
    <reaction evidence="1">
        <text>[protein]-peptidylproline (omega=180) = [protein]-peptidylproline (omega=0)</text>
        <dbReference type="Rhea" id="RHEA:16237"/>
        <dbReference type="Rhea" id="RHEA-COMP:10747"/>
        <dbReference type="Rhea" id="RHEA-COMP:10748"/>
        <dbReference type="ChEBI" id="CHEBI:83833"/>
        <dbReference type="ChEBI" id="CHEBI:83834"/>
        <dbReference type="EC" id="5.2.1.8"/>
    </reaction>
</comment>
<comment type="caution">
    <text evidence="11">The sequence shown here is derived from an EMBL/GenBank/DDBJ whole genome shotgun (WGS) entry which is preliminary data.</text>
</comment>
<feature type="domain" description="PpiC" evidence="10">
    <location>
        <begin position="231"/>
        <end position="335"/>
    </location>
</feature>
<dbReference type="InterPro" id="IPR050245">
    <property type="entry name" value="PrsA_foldase"/>
</dbReference>
<evidence type="ECO:0000256" key="6">
    <source>
        <dbReference type="PROSITE-ProRule" id="PRU00278"/>
    </source>
</evidence>
<dbReference type="EC" id="5.2.1.8" evidence="2"/>
<evidence type="ECO:0000256" key="5">
    <source>
        <dbReference type="ARBA" id="ARBA00023235"/>
    </source>
</evidence>
<feature type="compositionally biased region" description="Basic and acidic residues" evidence="8">
    <location>
        <begin position="17"/>
        <end position="29"/>
    </location>
</feature>
<keyword evidence="9" id="KW-1133">Transmembrane helix</keyword>
<organism evidence="11 12">
    <name type="scientific">Romboutsia faecis</name>
    <dbReference type="NCBI Taxonomy" id="2764597"/>
    <lineage>
        <taxon>Bacteria</taxon>
        <taxon>Bacillati</taxon>
        <taxon>Bacillota</taxon>
        <taxon>Clostridia</taxon>
        <taxon>Peptostreptococcales</taxon>
        <taxon>Peptostreptococcaceae</taxon>
        <taxon>Romboutsia</taxon>
    </lineage>
</organism>
<evidence type="ECO:0000256" key="7">
    <source>
        <dbReference type="SAM" id="Coils"/>
    </source>
</evidence>
<dbReference type="GO" id="GO:0016853">
    <property type="term" value="F:isomerase activity"/>
    <property type="evidence" value="ECO:0007669"/>
    <property type="project" value="UniProtKB-KW"/>
</dbReference>
<dbReference type="PROSITE" id="PS01096">
    <property type="entry name" value="PPIC_PPIASE_1"/>
    <property type="match status" value="1"/>
</dbReference>
<evidence type="ECO:0000313" key="12">
    <source>
        <dbReference type="Proteomes" id="UP000609849"/>
    </source>
</evidence>
<evidence type="ECO:0000256" key="2">
    <source>
        <dbReference type="ARBA" id="ARBA00013194"/>
    </source>
</evidence>
<evidence type="ECO:0000256" key="8">
    <source>
        <dbReference type="SAM" id="MobiDB-lite"/>
    </source>
</evidence>
<dbReference type="InterPro" id="IPR027304">
    <property type="entry name" value="Trigger_fact/SurA_dom_sf"/>
</dbReference>
<dbReference type="Pfam" id="PF13616">
    <property type="entry name" value="Rotamase_3"/>
    <property type="match status" value="1"/>
</dbReference>
<sequence length="374" mass="42828">MSEDKIANNNKSSNSIDKNEEVMYSKSKQEGQIKSENKISIKKIKQIKSNNIIKIVAISLVGIMCLGVGFSYGKNVGRELPATAKKYRANKVFATVGDVSITGKQLQNRMEPLFYLQGKSKLTDEEISAYEYSMLDYMTTTEMLYLEAKSNDIEVSEDEIEEEYETTMSSISQSFGMAEDEYLKEFDLTEDYIKKDLEKELIAVKYMGKVTDVTEEEAKNYYDKNKDEFFEVRGSHILIKTTDDEGNELSDDEKAKRKEKAQKILKKAKAEEDFAALAKEYSEDTSSTNGGDLGFFKKGDMVESFENAIFSLEDNQIYDEIVETDYGYHIIKKTGEQYASFEDEKEDLISQLSYNKQNTLLDDLEAKYEIEIKE</sequence>
<keyword evidence="7" id="KW-0175">Coiled coil</keyword>
<dbReference type="PANTHER" id="PTHR47245">
    <property type="entry name" value="PEPTIDYLPROLYL ISOMERASE"/>
    <property type="match status" value="1"/>
</dbReference>
<keyword evidence="5 6" id="KW-0413">Isomerase</keyword>
<keyword evidence="12" id="KW-1185">Reference proteome</keyword>
<dbReference type="EMBL" id="JACRWE010000001">
    <property type="protein sequence ID" value="MBC5995538.1"/>
    <property type="molecule type" value="Genomic_DNA"/>
</dbReference>
<evidence type="ECO:0000313" key="11">
    <source>
        <dbReference type="EMBL" id="MBC5995538.1"/>
    </source>
</evidence>
<dbReference type="Gene3D" id="1.10.4030.10">
    <property type="entry name" value="Porin chaperone SurA, peptide-binding domain"/>
    <property type="match status" value="1"/>
</dbReference>
<proteinExistence type="predicted"/>
<dbReference type="SUPFAM" id="SSF109998">
    <property type="entry name" value="Triger factor/SurA peptide-binding domain-like"/>
    <property type="match status" value="1"/>
</dbReference>
<feature type="region of interest" description="Disordered" evidence="8">
    <location>
        <begin position="1"/>
        <end position="29"/>
    </location>
</feature>
<dbReference type="PANTHER" id="PTHR47245:SF1">
    <property type="entry name" value="FOLDASE PROTEIN PRSA"/>
    <property type="match status" value="1"/>
</dbReference>
<evidence type="ECO:0000256" key="1">
    <source>
        <dbReference type="ARBA" id="ARBA00000971"/>
    </source>
</evidence>
<dbReference type="Gene3D" id="3.10.50.40">
    <property type="match status" value="1"/>
</dbReference>
<keyword evidence="9" id="KW-0812">Transmembrane</keyword>
<dbReference type="InterPro" id="IPR000297">
    <property type="entry name" value="PPIase_PpiC"/>
</dbReference>
<accession>A0ABR7JKS8</accession>
<evidence type="ECO:0000256" key="4">
    <source>
        <dbReference type="ARBA" id="ARBA00023110"/>
    </source>
</evidence>
<dbReference type="InterPro" id="IPR023058">
    <property type="entry name" value="PPIase_PpiC_CS"/>
</dbReference>
<evidence type="ECO:0000259" key="10">
    <source>
        <dbReference type="PROSITE" id="PS50198"/>
    </source>
</evidence>
<dbReference type="PROSITE" id="PS50198">
    <property type="entry name" value="PPIC_PPIASE_2"/>
    <property type="match status" value="1"/>
</dbReference>
<dbReference type="RefSeq" id="WP_153925396.1">
    <property type="nucleotide sequence ID" value="NZ_JACRWE010000001.1"/>
</dbReference>
<keyword evidence="9" id="KW-0472">Membrane</keyword>
<dbReference type="Proteomes" id="UP000609849">
    <property type="component" value="Unassembled WGS sequence"/>
</dbReference>
<protein>
    <recommendedName>
        <fullName evidence="2">peptidylprolyl isomerase</fullName>
        <ecNumber evidence="2">5.2.1.8</ecNumber>
    </recommendedName>
</protein>
<keyword evidence="4 6" id="KW-0697">Rotamase</keyword>
<feature type="compositionally biased region" description="Low complexity" evidence="8">
    <location>
        <begin position="7"/>
        <end position="16"/>
    </location>
</feature>
<feature type="coiled-coil region" evidence="7">
    <location>
        <begin position="331"/>
        <end position="374"/>
    </location>
</feature>
<dbReference type="SUPFAM" id="SSF54534">
    <property type="entry name" value="FKBP-like"/>
    <property type="match status" value="1"/>
</dbReference>
<keyword evidence="3" id="KW-0732">Signal</keyword>
<dbReference type="InterPro" id="IPR046357">
    <property type="entry name" value="PPIase_dom_sf"/>
</dbReference>
<name>A0ABR7JKS8_9FIRM</name>
<evidence type="ECO:0000256" key="3">
    <source>
        <dbReference type="ARBA" id="ARBA00022729"/>
    </source>
</evidence>
<reference evidence="11 12" key="1">
    <citation type="submission" date="2020-08" db="EMBL/GenBank/DDBJ databases">
        <authorList>
            <person name="Liu C."/>
            <person name="Sun Q."/>
        </authorList>
    </citation>
    <scope>NUCLEOTIDE SEQUENCE [LARGE SCALE GENOMIC DNA]</scope>
    <source>
        <strain evidence="11 12">NSJ-18</strain>
    </source>
</reference>
<feature type="transmembrane region" description="Helical" evidence="9">
    <location>
        <begin position="52"/>
        <end position="72"/>
    </location>
</feature>
<evidence type="ECO:0000256" key="9">
    <source>
        <dbReference type="SAM" id="Phobius"/>
    </source>
</evidence>